<sequence length="828" mass="89369">MLERPPLVVPGDAVIGVVADLHGRAGPDGGCGAVQPRAVEQVLAAQWALDTINNQSEHDYIIGMRVYDACGDEGEAVRQTLRLRQDTMAPNAPLLGVVALGSSRIVSATALSLHSFKTPTLITDARTAHTTKPADNLFSTAPHLTDQLQAVLLAAEHLGGEVAGMSVVSSFTHASDMLQQLALQGSPRLLHLLKVDAEPDLTKKIMHFISNNVSFGGVVVLLLRSAELSVFISEVDEQVVKKTGLRWVLSTLGEESLARELIEKGIRKKFTGSLLVESHSPVTPVFSQYFAEAVLNKTSVVAPLAQQYMDTIAHCDSEVLSVSASPCVGKEELARLVQGSTVTATVSAVSSLAAAFRRVQIKKCSEGVHCLEVLWHDLHQDVLQELLKLPCTDGTDRICYIANRLNNFFIIVQITPHELREVGTYCEDTGMEWASGETINFDKGEKHHRGVALSLVAQQARRHKTVIKAELVTHEDYVRRTWAFSVLVTACLGVVASLYITVYVALRVCDGTLQGPQVLGTLLLMGVMGVFSSCVVYVLPPSAITCSVRQWAPTLCLALCYGVLLVKAMQLRALVSVGAEGKVSQVNLHITLLFILGVQIALCLLGHAGGLSVGEDPLVRVEPSGGRLCGKKHFATLATRVYLLFLLLLCLVLSTLNRKIQRNHNEGHWLLLTSCVSVPVVVAWSIMSYLAPLSLEAPTTSVALLILASLILGLLFIPKMRIIAQQAKKFRHKRLAAATSVSTVLSQIEDGSVVGVPVLQDTLKQLRNGSPQHNHQDAAGSVRSSIASQNNYRAAFSAVYGFPQPSPLSSPSRVLRNPIHDASKGAYP</sequence>
<dbReference type="EMBL" id="JARAKH010000006">
    <property type="protein sequence ID" value="KAK8403559.1"/>
    <property type="molecule type" value="Genomic_DNA"/>
</dbReference>
<organism evidence="10 11">
    <name type="scientific">Scylla paramamosain</name>
    <name type="common">Mud crab</name>
    <dbReference type="NCBI Taxonomy" id="85552"/>
    <lineage>
        <taxon>Eukaryota</taxon>
        <taxon>Metazoa</taxon>
        <taxon>Ecdysozoa</taxon>
        <taxon>Arthropoda</taxon>
        <taxon>Crustacea</taxon>
        <taxon>Multicrustacea</taxon>
        <taxon>Malacostraca</taxon>
        <taxon>Eumalacostraca</taxon>
        <taxon>Eucarida</taxon>
        <taxon>Decapoda</taxon>
        <taxon>Pleocyemata</taxon>
        <taxon>Brachyura</taxon>
        <taxon>Eubrachyura</taxon>
        <taxon>Portunoidea</taxon>
        <taxon>Portunidae</taxon>
        <taxon>Portuninae</taxon>
        <taxon>Scylla</taxon>
    </lineage>
</organism>
<evidence type="ECO:0000256" key="5">
    <source>
        <dbReference type="ARBA" id="ARBA00023170"/>
    </source>
</evidence>
<feature type="region of interest" description="Disordered" evidence="7">
    <location>
        <begin position="807"/>
        <end position="828"/>
    </location>
</feature>
<evidence type="ECO:0000256" key="8">
    <source>
        <dbReference type="SAM" id="Phobius"/>
    </source>
</evidence>
<dbReference type="InterPro" id="IPR017978">
    <property type="entry name" value="GPCR_3_C"/>
</dbReference>
<keyword evidence="4 8" id="KW-0472">Membrane</keyword>
<evidence type="ECO:0000256" key="4">
    <source>
        <dbReference type="ARBA" id="ARBA00023136"/>
    </source>
</evidence>
<evidence type="ECO:0000256" key="6">
    <source>
        <dbReference type="ARBA" id="ARBA00023180"/>
    </source>
</evidence>
<dbReference type="Pfam" id="PF01094">
    <property type="entry name" value="ANF_receptor"/>
    <property type="match status" value="1"/>
</dbReference>
<gene>
    <name evidence="10" type="ORF">O3P69_000544</name>
</gene>
<dbReference type="InterPro" id="IPR001828">
    <property type="entry name" value="ANF_lig-bd_rcpt"/>
</dbReference>
<dbReference type="InterPro" id="IPR050726">
    <property type="entry name" value="mGluR"/>
</dbReference>
<dbReference type="Pfam" id="PF00003">
    <property type="entry name" value="7tm_3"/>
    <property type="match status" value="1"/>
</dbReference>
<dbReference type="InterPro" id="IPR028082">
    <property type="entry name" value="Peripla_BP_I"/>
</dbReference>
<evidence type="ECO:0000256" key="7">
    <source>
        <dbReference type="SAM" id="MobiDB-lite"/>
    </source>
</evidence>
<feature type="transmembrane region" description="Helical" evidence="8">
    <location>
        <begin position="482"/>
        <end position="506"/>
    </location>
</feature>
<proteinExistence type="predicted"/>
<feature type="compositionally biased region" description="Basic and acidic residues" evidence="7">
    <location>
        <begin position="818"/>
        <end position="828"/>
    </location>
</feature>
<dbReference type="GO" id="GO:0016020">
    <property type="term" value="C:membrane"/>
    <property type="evidence" value="ECO:0007669"/>
    <property type="project" value="UniProtKB-SubCell"/>
</dbReference>
<dbReference type="InterPro" id="IPR000337">
    <property type="entry name" value="GPCR_3"/>
</dbReference>
<dbReference type="SUPFAM" id="SSF53822">
    <property type="entry name" value="Periplasmic binding protein-like I"/>
    <property type="match status" value="1"/>
</dbReference>
<dbReference type="Gene3D" id="3.40.50.2300">
    <property type="match status" value="2"/>
</dbReference>
<keyword evidence="11" id="KW-1185">Reference proteome</keyword>
<dbReference type="PANTHER" id="PTHR24060">
    <property type="entry name" value="METABOTROPIC GLUTAMATE RECEPTOR"/>
    <property type="match status" value="1"/>
</dbReference>
<feature type="domain" description="G-protein coupled receptors family 3 profile" evidence="9">
    <location>
        <begin position="486"/>
        <end position="739"/>
    </location>
</feature>
<feature type="transmembrane region" description="Helical" evidence="8">
    <location>
        <begin position="590"/>
        <end position="614"/>
    </location>
</feature>
<keyword evidence="6" id="KW-0325">Glycoprotein</keyword>
<feature type="transmembrane region" description="Helical" evidence="8">
    <location>
        <begin position="702"/>
        <end position="724"/>
    </location>
</feature>
<evidence type="ECO:0000256" key="1">
    <source>
        <dbReference type="ARBA" id="ARBA00004141"/>
    </source>
</evidence>
<comment type="subcellular location">
    <subcellularLocation>
        <location evidence="1">Membrane</location>
        <topology evidence="1">Multi-pass membrane protein</topology>
    </subcellularLocation>
</comment>
<protein>
    <recommendedName>
        <fullName evidence="9">G-protein coupled receptors family 3 profile domain-containing protein</fullName>
    </recommendedName>
</protein>
<evidence type="ECO:0000259" key="9">
    <source>
        <dbReference type="PROSITE" id="PS50259"/>
    </source>
</evidence>
<keyword evidence="5" id="KW-0675">Receptor</keyword>
<comment type="caution">
    <text evidence="10">The sequence shown here is derived from an EMBL/GenBank/DDBJ whole genome shotgun (WGS) entry which is preliminary data.</text>
</comment>
<evidence type="ECO:0000256" key="2">
    <source>
        <dbReference type="ARBA" id="ARBA00022692"/>
    </source>
</evidence>
<evidence type="ECO:0000313" key="11">
    <source>
        <dbReference type="Proteomes" id="UP001487740"/>
    </source>
</evidence>
<evidence type="ECO:0000313" key="10">
    <source>
        <dbReference type="EMBL" id="KAK8403559.1"/>
    </source>
</evidence>
<evidence type="ECO:0000256" key="3">
    <source>
        <dbReference type="ARBA" id="ARBA00022989"/>
    </source>
</evidence>
<reference evidence="10 11" key="1">
    <citation type="submission" date="2023-03" db="EMBL/GenBank/DDBJ databases">
        <title>High-quality genome of Scylla paramamosain provides insights in environmental adaptation.</title>
        <authorList>
            <person name="Zhang L."/>
        </authorList>
    </citation>
    <scope>NUCLEOTIDE SEQUENCE [LARGE SCALE GENOMIC DNA]</scope>
    <source>
        <strain evidence="10">LZ_2023a</strain>
        <tissue evidence="10">Muscle</tissue>
    </source>
</reference>
<dbReference type="PRINTS" id="PR00248">
    <property type="entry name" value="GPCRMGR"/>
</dbReference>
<dbReference type="Proteomes" id="UP001487740">
    <property type="component" value="Unassembled WGS sequence"/>
</dbReference>
<feature type="transmembrane region" description="Helical" evidence="8">
    <location>
        <begin position="551"/>
        <end position="569"/>
    </location>
</feature>
<keyword evidence="3 8" id="KW-1133">Transmembrane helix</keyword>
<feature type="transmembrane region" description="Helical" evidence="8">
    <location>
        <begin position="634"/>
        <end position="656"/>
    </location>
</feature>
<dbReference type="PROSITE" id="PS50259">
    <property type="entry name" value="G_PROTEIN_RECEP_F3_4"/>
    <property type="match status" value="1"/>
</dbReference>
<feature type="transmembrane region" description="Helical" evidence="8">
    <location>
        <begin position="518"/>
        <end position="539"/>
    </location>
</feature>
<accession>A0AAW0UTT3</accession>
<name>A0AAW0UTT3_SCYPA</name>
<keyword evidence="2 8" id="KW-0812">Transmembrane</keyword>
<feature type="transmembrane region" description="Helical" evidence="8">
    <location>
        <begin position="668"/>
        <end position="690"/>
    </location>
</feature>
<dbReference type="AlphaFoldDB" id="A0AAW0UTT3"/>
<dbReference type="GO" id="GO:0004930">
    <property type="term" value="F:G protein-coupled receptor activity"/>
    <property type="evidence" value="ECO:0007669"/>
    <property type="project" value="InterPro"/>
</dbReference>